<dbReference type="eggNOG" id="ENOG502QR15">
    <property type="taxonomic scope" value="Eukaryota"/>
</dbReference>
<gene>
    <name evidence="3" type="ORF">SELMODRAFT_123200</name>
</gene>
<dbReference type="Proteomes" id="UP000001514">
    <property type="component" value="Unassembled WGS sequence"/>
</dbReference>
<dbReference type="EMBL" id="GL377635">
    <property type="protein sequence ID" value="EFJ12986.1"/>
    <property type="molecule type" value="Genomic_DNA"/>
</dbReference>
<keyword evidence="4" id="KW-1185">Reference proteome</keyword>
<feature type="coiled-coil region" evidence="1">
    <location>
        <begin position="181"/>
        <end position="208"/>
    </location>
</feature>
<reference evidence="3 4" key="1">
    <citation type="journal article" date="2011" name="Science">
        <title>The Selaginella genome identifies genetic changes associated with the evolution of vascular plants.</title>
        <authorList>
            <person name="Banks J.A."/>
            <person name="Nishiyama T."/>
            <person name="Hasebe M."/>
            <person name="Bowman J.L."/>
            <person name="Gribskov M."/>
            <person name="dePamphilis C."/>
            <person name="Albert V.A."/>
            <person name="Aono N."/>
            <person name="Aoyama T."/>
            <person name="Ambrose B.A."/>
            <person name="Ashton N.W."/>
            <person name="Axtell M.J."/>
            <person name="Barker E."/>
            <person name="Barker M.S."/>
            <person name="Bennetzen J.L."/>
            <person name="Bonawitz N.D."/>
            <person name="Chapple C."/>
            <person name="Cheng C."/>
            <person name="Correa L.G."/>
            <person name="Dacre M."/>
            <person name="DeBarry J."/>
            <person name="Dreyer I."/>
            <person name="Elias M."/>
            <person name="Engstrom E.M."/>
            <person name="Estelle M."/>
            <person name="Feng L."/>
            <person name="Finet C."/>
            <person name="Floyd S.K."/>
            <person name="Frommer W.B."/>
            <person name="Fujita T."/>
            <person name="Gramzow L."/>
            <person name="Gutensohn M."/>
            <person name="Harholt J."/>
            <person name="Hattori M."/>
            <person name="Heyl A."/>
            <person name="Hirai T."/>
            <person name="Hiwatashi Y."/>
            <person name="Ishikawa M."/>
            <person name="Iwata M."/>
            <person name="Karol K.G."/>
            <person name="Koehler B."/>
            <person name="Kolukisaoglu U."/>
            <person name="Kubo M."/>
            <person name="Kurata T."/>
            <person name="Lalonde S."/>
            <person name="Li K."/>
            <person name="Li Y."/>
            <person name="Litt A."/>
            <person name="Lyons E."/>
            <person name="Manning G."/>
            <person name="Maruyama T."/>
            <person name="Michael T.P."/>
            <person name="Mikami K."/>
            <person name="Miyazaki S."/>
            <person name="Morinaga S."/>
            <person name="Murata T."/>
            <person name="Mueller-Roeber B."/>
            <person name="Nelson D.R."/>
            <person name="Obara M."/>
            <person name="Oguri Y."/>
            <person name="Olmstead R.G."/>
            <person name="Onodera N."/>
            <person name="Petersen B.L."/>
            <person name="Pils B."/>
            <person name="Prigge M."/>
            <person name="Rensing S.A."/>
            <person name="Riano-Pachon D.M."/>
            <person name="Roberts A.W."/>
            <person name="Sato Y."/>
            <person name="Scheller H.V."/>
            <person name="Schulz B."/>
            <person name="Schulz C."/>
            <person name="Shakirov E.V."/>
            <person name="Shibagaki N."/>
            <person name="Shinohara N."/>
            <person name="Shippen D.E."/>
            <person name="Soerensen I."/>
            <person name="Sotooka R."/>
            <person name="Sugimoto N."/>
            <person name="Sugita M."/>
            <person name="Sumikawa N."/>
            <person name="Tanurdzic M."/>
            <person name="Theissen G."/>
            <person name="Ulvskov P."/>
            <person name="Wakazuki S."/>
            <person name="Weng J.K."/>
            <person name="Willats W.W."/>
            <person name="Wipf D."/>
            <person name="Wolf P.G."/>
            <person name="Yang L."/>
            <person name="Zimmer A.D."/>
            <person name="Zhu Q."/>
            <person name="Mitros T."/>
            <person name="Hellsten U."/>
            <person name="Loque D."/>
            <person name="Otillar R."/>
            <person name="Salamov A."/>
            <person name="Schmutz J."/>
            <person name="Shapiro H."/>
            <person name="Lindquist E."/>
            <person name="Lucas S."/>
            <person name="Rokhsar D."/>
            <person name="Grigoriev I.V."/>
        </authorList>
    </citation>
    <scope>NUCLEOTIDE SEQUENCE [LARGE SCALE GENOMIC DNA]</scope>
</reference>
<evidence type="ECO:0000259" key="2">
    <source>
        <dbReference type="PROSITE" id="PS51806"/>
    </source>
</evidence>
<keyword evidence="1" id="KW-0175">Coiled coil</keyword>
<dbReference type="InterPro" id="IPR025422">
    <property type="entry name" value="TGA_domain"/>
</dbReference>
<evidence type="ECO:0000313" key="3">
    <source>
        <dbReference type="EMBL" id="EFJ12986.1"/>
    </source>
</evidence>
<dbReference type="Pfam" id="PF14144">
    <property type="entry name" value="DOG1"/>
    <property type="match status" value="1"/>
</dbReference>
<dbReference type="PANTHER" id="PTHR46354">
    <property type="entry name" value="DOG1 DOMAIN-CONTAINING PROTEIN"/>
    <property type="match status" value="1"/>
</dbReference>
<dbReference type="PANTHER" id="PTHR46354:SF4">
    <property type="entry name" value="PROTEIN DOG1-LIKE 3"/>
    <property type="match status" value="1"/>
</dbReference>
<dbReference type="OMA" id="MFTPSWT"/>
<evidence type="ECO:0000256" key="1">
    <source>
        <dbReference type="SAM" id="Coils"/>
    </source>
</evidence>
<dbReference type="Gramene" id="EFJ12986">
    <property type="protein sequence ID" value="EFJ12986"/>
    <property type="gene ID" value="SELMODRAFT_123200"/>
</dbReference>
<dbReference type="GO" id="GO:0006351">
    <property type="term" value="P:DNA-templated transcription"/>
    <property type="evidence" value="ECO:0007669"/>
    <property type="project" value="InterPro"/>
</dbReference>
<dbReference type="InterPro" id="IPR051886">
    <property type="entry name" value="Seed_Dev/Stress_Resp_Reg"/>
</dbReference>
<sequence length="245" mass="27432">MAPLKGPHNESYTDFYDDWSNTQLQQLEELERALNSNMSESEIKALVDKAKMHYDYYYGAKDNAAKQNVLQVMTPAWKTPLETAFMWTGGWRPTMVFQLAYALAGQLVEAELSELLSGVDSPSLASLSARQLERINEMQVKVQKQEDDISHRMAVLQQGMADQPFVGITQTLAASEDDKMEAALDSKLKDLESLLEEADNLRRETLHNMLDTLTPVQAAQYLVAAAQLQVAFRKIGAVKNGKSDD</sequence>
<dbReference type="PROSITE" id="PS51806">
    <property type="entry name" value="DOG1"/>
    <property type="match status" value="1"/>
</dbReference>
<organism evidence="4">
    <name type="scientific">Selaginella moellendorffii</name>
    <name type="common">Spikemoss</name>
    <dbReference type="NCBI Taxonomy" id="88036"/>
    <lineage>
        <taxon>Eukaryota</taxon>
        <taxon>Viridiplantae</taxon>
        <taxon>Streptophyta</taxon>
        <taxon>Embryophyta</taxon>
        <taxon>Tracheophyta</taxon>
        <taxon>Lycopodiopsida</taxon>
        <taxon>Selaginellales</taxon>
        <taxon>Selaginellaceae</taxon>
        <taxon>Selaginella</taxon>
    </lineage>
</organism>
<dbReference type="GO" id="GO:0043565">
    <property type="term" value="F:sequence-specific DNA binding"/>
    <property type="evidence" value="ECO:0007669"/>
    <property type="project" value="InterPro"/>
</dbReference>
<dbReference type="HOGENOM" id="CLU_024782_2_1_1"/>
<name>D8SR59_SELML</name>
<dbReference type="FunCoup" id="D8SR59">
    <property type="interactions" value="82"/>
</dbReference>
<feature type="domain" description="DOG1" evidence="2">
    <location>
        <begin position="9"/>
        <end position="242"/>
    </location>
</feature>
<protein>
    <recommendedName>
        <fullName evidence="2">DOG1 domain-containing protein</fullName>
    </recommendedName>
</protein>
<dbReference type="KEGG" id="smo:SELMODRAFT_123200"/>
<dbReference type="OrthoDB" id="542841at2759"/>
<proteinExistence type="predicted"/>
<accession>D8SR59</accession>
<dbReference type="AlphaFoldDB" id="D8SR59"/>
<evidence type="ECO:0000313" key="4">
    <source>
        <dbReference type="Proteomes" id="UP000001514"/>
    </source>
</evidence>
<dbReference type="InParanoid" id="D8SR59"/>